<dbReference type="SUPFAM" id="SSF55785">
    <property type="entry name" value="PYP-like sensor domain (PAS domain)"/>
    <property type="match status" value="1"/>
</dbReference>
<evidence type="ECO:0000256" key="2">
    <source>
        <dbReference type="ARBA" id="ARBA00012438"/>
    </source>
</evidence>
<evidence type="ECO:0000313" key="12">
    <source>
        <dbReference type="Proteomes" id="UP000054099"/>
    </source>
</evidence>
<dbReference type="InterPro" id="IPR000014">
    <property type="entry name" value="PAS"/>
</dbReference>
<organism evidence="11 12">
    <name type="scientific">Fictibacillus enclensis</name>
    <dbReference type="NCBI Taxonomy" id="1017270"/>
    <lineage>
        <taxon>Bacteria</taxon>
        <taxon>Bacillati</taxon>
        <taxon>Bacillota</taxon>
        <taxon>Bacilli</taxon>
        <taxon>Bacillales</taxon>
        <taxon>Fictibacillaceae</taxon>
        <taxon>Fictibacillus</taxon>
    </lineage>
</organism>
<dbReference type="InterPro" id="IPR036890">
    <property type="entry name" value="HATPase_C_sf"/>
</dbReference>
<dbReference type="GO" id="GO:0000155">
    <property type="term" value="F:phosphorelay sensor kinase activity"/>
    <property type="evidence" value="ECO:0007669"/>
    <property type="project" value="InterPro"/>
</dbReference>
<dbReference type="AlphaFoldDB" id="A0A0V8JAL0"/>
<dbReference type="PANTHER" id="PTHR43065:SF34">
    <property type="entry name" value="SPORULATION KINASE A"/>
    <property type="match status" value="1"/>
</dbReference>
<dbReference type="OrthoDB" id="9815750at2"/>
<dbReference type="GO" id="GO:0005524">
    <property type="term" value="F:ATP binding"/>
    <property type="evidence" value="ECO:0007669"/>
    <property type="project" value="UniProtKB-KW"/>
</dbReference>
<gene>
    <name evidence="11" type="ORF">AS030_15140</name>
</gene>
<dbReference type="PRINTS" id="PR00344">
    <property type="entry name" value="BCTRLSENSOR"/>
</dbReference>
<keyword evidence="4" id="KW-0808">Transferase</keyword>
<dbReference type="Gene3D" id="1.10.287.130">
    <property type="match status" value="1"/>
</dbReference>
<evidence type="ECO:0000256" key="1">
    <source>
        <dbReference type="ARBA" id="ARBA00000085"/>
    </source>
</evidence>
<dbReference type="Pfam" id="PF02518">
    <property type="entry name" value="HATPase_c"/>
    <property type="match status" value="1"/>
</dbReference>
<keyword evidence="9" id="KW-0812">Transmembrane</keyword>
<evidence type="ECO:0000256" key="9">
    <source>
        <dbReference type="SAM" id="Phobius"/>
    </source>
</evidence>
<dbReference type="NCBIfam" id="TIGR00229">
    <property type="entry name" value="sensory_box"/>
    <property type="match status" value="1"/>
</dbReference>
<dbReference type="RefSeq" id="WP_061972797.1">
    <property type="nucleotide sequence ID" value="NZ_FMAV01000002.1"/>
</dbReference>
<keyword evidence="7" id="KW-0067">ATP-binding</keyword>
<dbReference type="InterPro" id="IPR035965">
    <property type="entry name" value="PAS-like_dom_sf"/>
</dbReference>
<keyword evidence="6" id="KW-0418">Kinase</keyword>
<evidence type="ECO:0000256" key="6">
    <source>
        <dbReference type="ARBA" id="ARBA00022777"/>
    </source>
</evidence>
<dbReference type="SUPFAM" id="SSF55874">
    <property type="entry name" value="ATPase domain of HSP90 chaperone/DNA topoisomerase II/histidine kinase"/>
    <property type="match status" value="1"/>
</dbReference>
<dbReference type="SMART" id="SM00388">
    <property type="entry name" value="HisKA"/>
    <property type="match status" value="1"/>
</dbReference>
<dbReference type="EMBL" id="LNQN01000002">
    <property type="protein sequence ID" value="KSU83864.1"/>
    <property type="molecule type" value="Genomic_DNA"/>
</dbReference>
<evidence type="ECO:0000256" key="5">
    <source>
        <dbReference type="ARBA" id="ARBA00022741"/>
    </source>
</evidence>
<dbReference type="Pfam" id="PF13426">
    <property type="entry name" value="PAS_9"/>
    <property type="match status" value="1"/>
</dbReference>
<accession>A0A0V8JAL0</accession>
<sequence length="407" mass="46203">MRKVGQLSLISLSIAFTTYQKIWSGHPFWTFDFFLFTFIAWLIGWHYDKIREFAKQSKANEEGYKLLIDTLPESILIHQNGKILYLNQPFLQLINLSSMDVAIGNELNNFVGPPLTKQLLNAILLEESKSKPVDIEIKSKNGMACFYEVSSYDIKYGNKDVSLTVIKDITLKKEEIRILLQRSEALALLGQMAAGIAHEIRNPLTSISGFIQLLQVNQHENQYIAIVESELERINNIVGDFLHLSKPKEVDLKEQNIEHVLKEVIALLNLKTENHNIQITEEYESDLPDFYLDKNQMKQVFLNLLKNSMEAMPNGGQIMIVVSRMHPEQVLITIKDEGVGIPKEQLPILGQPFITTKENGTGLGLLICYKIIESHKGTLKVDSKVNQGTTVSISMPISIINERKLNV</sequence>
<keyword evidence="3" id="KW-0597">Phosphoprotein</keyword>
<comment type="catalytic activity">
    <reaction evidence="1">
        <text>ATP + protein L-histidine = ADP + protein N-phospho-L-histidine.</text>
        <dbReference type="EC" id="2.7.13.3"/>
    </reaction>
</comment>
<dbReference type="PANTHER" id="PTHR43065">
    <property type="entry name" value="SENSOR HISTIDINE KINASE"/>
    <property type="match status" value="1"/>
</dbReference>
<proteinExistence type="predicted"/>
<name>A0A0V8JAL0_9BACL</name>
<comment type="caution">
    <text evidence="11">The sequence shown here is derived from an EMBL/GenBank/DDBJ whole genome shotgun (WGS) entry which is preliminary data.</text>
</comment>
<keyword evidence="8" id="KW-0902">Two-component regulatory system</keyword>
<feature type="transmembrane region" description="Helical" evidence="9">
    <location>
        <begin position="27"/>
        <end position="47"/>
    </location>
</feature>
<evidence type="ECO:0000313" key="11">
    <source>
        <dbReference type="EMBL" id="KSU83864.1"/>
    </source>
</evidence>
<dbReference type="Proteomes" id="UP000054099">
    <property type="component" value="Unassembled WGS sequence"/>
</dbReference>
<dbReference type="InterPro" id="IPR036097">
    <property type="entry name" value="HisK_dim/P_sf"/>
</dbReference>
<dbReference type="InterPro" id="IPR003661">
    <property type="entry name" value="HisK_dim/P_dom"/>
</dbReference>
<dbReference type="PROSITE" id="PS50109">
    <property type="entry name" value="HIS_KIN"/>
    <property type="match status" value="1"/>
</dbReference>
<dbReference type="EC" id="2.7.13.3" evidence="2"/>
<dbReference type="Pfam" id="PF00512">
    <property type="entry name" value="HisKA"/>
    <property type="match status" value="1"/>
</dbReference>
<keyword evidence="9" id="KW-0472">Membrane</keyword>
<dbReference type="InterPro" id="IPR004358">
    <property type="entry name" value="Sig_transdc_His_kin-like_C"/>
</dbReference>
<evidence type="ECO:0000259" key="10">
    <source>
        <dbReference type="PROSITE" id="PS50109"/>
    </source>
</evidence>
<evidence type="ECO:0000256" key="7">
    <source>
        <dbReference type="ARBA" id="ARBA00022840"/>
    </source>
</evidence>
<reference evidence="11 12" key="1">
    <citation type="journal article" date="2014" name="Antonie Van Leeuwenhoek">
        <title>Fictibacillus enclensis sp. nov., isolated from marine sediment.</title>
        <authorList>
            <person name="Dastager S.G."/>
            <person name="Mawlankar R."/>
            <person name="Srinivasan K."/>
            <person name="Tang S.K."/>
            <person name="Lee J.C."/>
            <person name="Ramana V.V."/>
            <person name="Shouche Y.S."/>
        </authorList>
    </citation>
    <scope>NUCLEOTIDE SEQUENCE [LARGE SCALE GENOMIC DNA]</scope>
    <source>
        <strain evidence="11 12">NIO-1003</strain>
    </source>
</reference>
<keyword evidence="9" id="KW-1133">Transmembrane helix</keyword>
<protein>
    <recommendedName>
        <fullName evidence="2">histidine kinase</fullName>
        <ecNumber evidence="2">2.7.13.3</ecNumber>
    </recommendedName>
</protein>
<evidence type="ECO:0000256" key="8">
    <source>
        <dbReference type="ARBA" id="ARBA00023012"/>
    </source>
</evidence>
<dbReference type="Gene3D" id="3.30.565.10">
    <property type="entry name" value="Histidine kinase-like ATPase, C-terminal domain"/>
    <property type="match status" value="1"/>
</dbReference>
<keyword evidence="5" id="KW-0547">Nucleotide-binding</keyword>
<dbReference type="InterPro" id="IPR003594">
    <property type="entry name" value="HATPase_dom"/>
</dbReference>
<dbReference type="SUPFAM" id="SSF47384">
    <property type="entry name" value="Homodimeric domain of signal transducing histidine kinase"/>
    <property type="match status" value="1"/>
</dbReference>
<dbReference type="SMART" id="SM00387">
    <property type="entry name" value="HATPase_c"/>
    <property type="match status" value="1"/>
</dbReference>
<keyword evidence="12" id="KW-1185">Reference proteome</keyword>
<dbReference type="InterPro" id="IPR005467">
    <property type="entry name" value="His_kinase_dom"/>
</dbReference>
<evidence type="ECO:0000256" key="4">
    <source>
        <dbReference type="ARBA" id="ARBA00022679"/>
    </source>
</evidence>
<evidence type="ECO:0000256" key="3">
    <source>
        <dbReference type="ARBA" id="ARBA00022553"/>
    </source>
</evidence>
<feature type="domain" description="Histidine kinase" evidence="10">
    <location>
        <begin position="195"/>
        <end position="399"/>
    </location>
</feature>
<dbReference type="CDD" id="cd00082">
    <property type="entry name" value="HisKA"/>
    <property type="match status" value="1"/>
</dbReference>
<dbReference type="Gene3D" id="3.30.450.20">
    <property type="entry name" value="PAS domain"/>
    <property type="match status" value="1"/>
</dbReference>